<dbReference type="PANTHER" id="PTHR30532">
    <property type="entry name" value="IRON III DICITRATE-BINDING PERIPLASMIC PROTEIN"/>
    <property type="match status" value="1"/>
</dbReference>
<protein>
    <submittedName>
        <fullName evidence="7">Iron-hydroxamate ABC transporter substrate-binding protein</fullName>
    </submittedName>
</protein>
<dbReference type="CDD" id="cd01138">
    <property type="entry name" value="FeuA"/>
    <property type="match status" value="1"/>
</dbReference>
<dbReference type="SUPFAM" id="SSF53807">
    <property type="entry name" value="Helical backbone' metal receptor"/>
    <property type="match status" value="1"/>
</dbReference>
<evidence type="ECO:0000313" key="7">
    <source>
        <dbReference type="EMBL" id="URN96582.1"/>
    </source>
</evidence>
<dbReference type="PROSITE" id="PS50983">
    <property type="entry name" value="FE_B12_PBP"/>
    <property type="match status" value="1"/>
</dbReference>
<evidence type="ECO:0000256" key="4">
    <source>
        <dbReference type="ARBA" id="ARBA00022729"/>
    </source>
</evidence>
<evidence type="ECO:0000256" key="2">
    <source>
        <dbReference type="ARBA" id="ARBA00008814"/>
    </source>
</evidence>
<feature type="signal peptide" evidence="5">
    <location>
        <begin position="1"/>
        <end position="24"/>
    </location>
</feature>
<name>A0A9J6ZKB4_9BACL</name>
<dbReference type="EMBL" id="CP097899">
    <property type="protein sequence ID" value="URN96582.1"/>
    <property type="molecule type" value="Genomic_DNA"/>
</dbReference>
<evidence type="ECO:0000259" key="6">
    <source>
        <dbReference type="PROSITE" id="PS50983"/>
    </source>
</evidence>
<keyword evidence="4 5" id="KW-0732">Signal</keyword>
<dbReference type="Proteomes" id="UP001056756">
    <property type="component" value="Chromosome"/>
</dbReference>
<proteinExistence type="inferred from homology"/>
<dbReference type="GO" id="GO:1901678">
    <property type="term" value="P:iron coordination entity transport"/>
    <property type="evidence" value="ECO:0007669"/>
    <property type="project" value="UniProtKB-ARBA"/>
</dbReference>
<evidence type="ECO:0000256" key="1">
    <source>
        <dbReference type="ARBA" id="ARBA00004196"/>
    </source>
</evidence>
<dbReference type="PROSITE" id="PS51257">
    <property type="entry name" value="PROKAR_LIPOPROTEIN"/>
    <property type="match status" value="1"/>
</dbReference>
<organism evidence="7 8">
    <name type="scientific">Candidatus Pristimantibacillus lignocellulolyticus</name>
    <dbReference type="NCBI Taxonomy" id="2994561"/>
    <lineage>
        <taxon>Bacteria</taxon>
        <taxon>Bacillati</taxon>
        <taxon>Bacillota</taxon>
        <taxon>Bacilli</taxon>
        <taxon>Bacillales</taxon>
        <taxon>Paenibacillaceae</taxon>
        <taxon>Candidatus Pristimantibacillus</taxon>
    </lineage>
</organism>
<keyword evidence="3" id="KW-0813">Transport</keyword>
<comment type="similarity">
    <text evidence="2">Belongs to the bacterial solute-binding protein 8 family.</text>
</comment>
<dbReference type="InterPro" id="IPR002491">
    <property type="entry name" value="ABC_transptr_periplasmic_BD"/>
</dbReference>
<dbReference type="Gene3D" id="3.40.50.1980">
    <property type="entry name" value="Nitrogenase molybdenum iron protein domain"/>
    <property type="match status" value="2"/>
</dbReference>
<evidence type="ECO:0000313" key="8">
    <source>
        <dbReference type="Proteomes" id="UP001056756"/>
    </source>
</evidence>
<comment type="subcellular location">
    <subcellularLocation>
        <location evidence="1">Cell envelope</location>
    </subcellularLocation>
</comment>
<dbReference type="InterPro" id="IPR051313">
    <property type="entry name" value="Bact_iron-sidero_bind"/>
</dbReference>
<dbReference type="KEGG" id="plig:NAG76_10315"/>
<dbReference type="GO" id="GO:0030288">
    <property type="term" value="C:outer membrane-bounded periplasmic space"/>
    <property type="evidence" value="ECO:0007669"/>
    <property type="project" value="TreeGrafter"/>
</dbReference>
<dbReference type="AlphaFoldDB" id="A0A9J6ZKB4"/>
<feature type="chain" id="PRO_5039933015" evidence="5">
    <location>
        <begin position="25"/>
        <end position="321"/>
    </location>
</feature>
<feature type="domain" description="Fe/B12 periplasmic-binding" evidence="6">
    <location>
        <begin position="71"/>
        <end position="321"/>
    </location>
</feature>
<dbReference type="PANTHER" id="PTHR30532:SF26">
    <property type="entry name" value="IRON(3+)-HYDROXAMATE-BINDING PROTEIN FHUD"/>
    <property type="match status" value="1"/>
</dbReference>
<dbReference type="Pfam" id="PF01497">
    <property type="entry name" value="Peripla_BP_2"/>
    <property type="match status" value="1"/>
</dbReference>
<evidence type="ECO:0000256" key="3">
    <source>
        <dbReference type="ARBA" id="ARBA00022448"/>
    </source>
</evidence>
<gene>
    <name evidence="7" type="ORF">NAG76_10315</name>
</gene>
<accession>A0A9J6ZKB4</accession>
<evidence type="ECO:0000256" key="5">
    <source>
        <dbReference type="SAM" id="SignalP"/>
    </source>
</evidence>
<reference evidence="7" key="1">
    <citation type="submission" date="2022-05" db="EMBL/GenBank/DDBJ databases">
        <title>Novel bacterial taxa in a minimal lignocellulolytic consortium and its capacity to transform plastics disclosed by genome-resolved metagenomics.</title>
        <authorList>
            <person name="Rodriguez C.A.D."/>
            <person name="Diaz-Garcia L."/>
            <person name="Herrera K."/>
            <person name="Tarazona N.A."/>
            <person name="Sproer C."/>
            <person name="Overmann J."/>
            <person name="Jimenez D.J."/>
        </authorList>
    </citation>
    <scope>NUCLEOTIDE SEQUENCE</scope>
    <source>
        <strain evidence="7">MAG5</strain>
    </source>
</reference>
<sequence>MRKVFMPLLIVFMLIIAACGSNNATNSSSNSNSNTNVNNITQQEASTTTEPEFVTYESENGPIQVPAKPERVVMLSSGYVGNVLALGIPVVGVDSWAIGSSLFADKLKDVAIISEDDVEGVLNLEPDLIIASSTTANLEKFKEIAPTITYTYNAFDYLSQHVEIGKLVGKEAEAEAWVNDFKARAKQAGQDVKAKHGDDVTVTVIEHYAKQMAVFGNNWGRGTEVIYQEMGLGMTDKVTEMALADGYYSLSLEVLPEYAGDFIVLSNDGSDNSFKETDTYKNIPAVSNGHVIEANAADFFFNDPITLEFQLQLFIDGFLGK</sequence>